<dbReference type="PANTHER" id="PTHR15032:SF4">
    <property type="entry name" value="N-ACYL-PHOSPHATIDYLETHANOLAMINE-HYDROLYZING PHOSPHOLIPASE D"/>
    <property type="match status" value="1"/>
</dbReference>
<dbReference type="RefSeq" id="WP_073611836.1">
    <property type="nucleotide sequence ID" value="NZ_FRFE01000002.1"/>
</dbReference>
<dbReference type="GO" id="GO:0005737">
    <property type="term" value="C:cytoplasm"/>
    <property type="evidence" value="ECO:0007669"/>
    <property type="project" value="TreeGrafter"/>
</dbReference>
<sequence>MTRRKYIQKMVQAFQAAMAWNLLAGCSLPRAGNLTVTEKDLHYRPLNGRRMVDLVQARIHHGPNRFLSPFSNLDRRNSLRVLRWKLFSTNTHRQHYDSEQVQPVNIDWQSIRTGNDLSVTLIKHAGILIKDQDTYLLIDPVFRKIFWFIEDFTPLNGNLKDMPKIDHVLLTHGHYDHIDVDSLTQLDPTTHAILPLGYNDIFDGLGMRNRHHLDWFESYHSNGQEIIFVPCNHWTMRNPFIGPNTGLWGSYIIRTKSGATIYIAGDTGYFDGFTELGEMYDIDLAIFNLGAYEPRWFMAPSHMNPEETYRAFQELGARNLMLAHWGTFRLGDEPVHFPPIDMQRVLAENMVEEQFIHINHGQTVIYG</sequence>
<reference evidence="3 4" key="1">
    <citation type="submission" date="2016-12" db="EMBL/GenBank/DDBJ databases">
        <authorList>
            <person name="Song W.-J."/>
            <person name="Kurnit D.M."/>
        </authorList>
    </citation>
    <scope>NUCLEOTIDE SEQUENCE [LARGE SCALE GENOMIC DNA]</scope>
    <source>
        <strain evidence="3 4">DSM 18488</strain>
    </source>
</reference>
<dbReference type="PANTHER" id="PTHR15032">
    <property type="entry name" value="N-ACYL-PHOSPHATIDYLETHANOLAMINE-HYDROLYZING PHOSPHOLIPASE D"/>
    <property type="match status" value="1"/>
</dbReference>
<keyword evidence="1" id="KW-0732">Signal</keyword>
<dbReference type="InterPro" id="IPR036866">
    <property type="entry name" value="RibonucZ/Hydroxyglut_hydro"/>
</dbReference>
<evidence type="ECO:0000256" key="1">
    <source>
        <dbReference type="SAM" id="SignalP"/>
    </source>
</evidence>
<dbReference type="InterPro" id="IPR024884">
    <property type="entry name" value="NAPE-PLD"/>
</dbReference>
<evidence type="ECO:0000313" key="4">
    <source>
        <dbReference type="Proteomes" id="UP000184603"/>
    </source>
</evidence>
<dbReference type="Gene3D" id="3.60.15.10">
    <property type="entry name" value="Ribonuclease Z/Hydroxyacylglutathione hydrolase-like"/>
    <property type="match status" value="1"/>
</dbReference>
<feature type="domain" description="Metallo-beta-lactamase" evidence="2">
    <location>
        <begin position="135"/>
        <end position="325"/>
    </location>
</feature>
<proteinExistence type="predicted"/>
<organism evidence="3 4">
    <name type="scientific">Desulfopila aestuarii DSM 18488</name>
    <dbReference type="NCBI Taxonomy" id="1121416"/>
    <lineage>
        <taxon>Bacteria</taxon>
        <taxon>Pseudomonadati</taxon>
        <taxon>Thermodesulfobacteriota</taxon>
        <taxon>Desulfobulbia</taxon>
        <taxon>Desulfobulbales</taxon>
        <taxon>Desulfocapsaceae</taxon>
        <taxon>Desulfopila</taxon>
    </lineage>
</organism>
<dbReference type="GO" id="GO:0070290">
    <property type="term" value="F:N-acylphosphatidylethanolamine-specific phospholipase D activity"/>
    <property type="evidence" value="ECO:0007669"/>
    <property type="project" value="InterPro"/>
</dbReference>
<dbReference type="InterPro" id="IPR001279">
    <property type="entry name" value="Metallo-B-lactamas"/>
</dbReference>
<keyword evidence="4" id="KW-1185">Reference proteome</keyword>
<feature type="chain" id="PRO_5012568312" evidence="1">
    <location>
        <begin position="25"/>
        <end position="367"/>
    </location>
</feature>
<name>A0A1M7XXL4_9BACT</name>
<evidence type="ECO:0000313" key="3">
    <source>
        <dbReference type="EMBL" id="SHO43665.1"/>
    </source>
</evidence>
<dbReference type="GO" id="GO:0008270">
    <property type="term" value="F:zinc ion binding"/>
    <property type="evidence" value="ECO:0007669"/>
    <property type="project" value="InterPro"/>
</dbReference>
<dbReference type="AlphaFoldDB" id="A0A1M7XXL4"/>
<dbReference type="PROSITE" id="PS51257">
    <property type="entry name" value="PROKAR_LIPOPROTEIN"/>
    <property type="match status" value="1"/>
</dbReference>
<dbReference type="SUPFAM" id="SSF56281">
    <property type="entry name" value="Metallo-hydrolase/oxidoreductase"/>
    <property type="match status" value="1"/>
</dbReference>
<evidence type="ECO:0000259" key="2">
    <source>
        <dbReference type="Pfam" id="PF12706"/>
    </source>
</evidence>
<dbReference type="Proteomes" id="UP000184603">
    <property type="component" value="Unassembled WGS sequence"/>
</dbReference>
<dbReference type="Pfam" id="PF12706">
    <property type="entry name" value="Lactamase_B_2"/>
    <property type="match status" value="1"/>
</dbReference>
<feature type="signal peptide" evidence="1">
    <location>
        <begin position="1"/>
        <end position="24"/>
    </location>
</feature>
<dbReference type="STRING" id="1121416.SAMN02745220_00462"/>
<dbReference type="PIRSF" id="PIRSF038896">
    <property type="entry name" value="NAPE-PLD"/>
    <property type="match status" value="1"/>
</dbReference>
<accession>A0A1M7XXL4</accession>
<protein>
    <submittedName>
        <fullName evidence="3">L-ascorbate metabolism protein UlaG, beta-lactamase superfamily</fullName>
    </submittedName>
</protein>
<dbReference type="OrthoDB" id="9805728at2"/>
<gene>
    <name evidence="3" type="ORF">SAMN02745220_00462</name>
</gene>
<dbReference type="EMBL" id="FRFE01000002">
    <property type="protein sequence ID" value="SHO43665.1"/>
    <property type="molecule type" value="Genomic_DNA"/>
</dbReference>